<evidence type="ECO:0000256" key="7">
    <source>
        <dbReference type="ARBA" id="ARBA00022827"/>
    </source>
</evidence>
<dbReference type="InterPro" id="IPR007329">
    <property type="entry name" value="FMN-bd"/>
</dbReference>
<keyword evidence="6" id="KW-0285">Flavoprotein</keyword>
<dbReference type="GO" id="GO:0010181">
    <property type="term" value="F:FMN binding"/>
    <property type="evidence" value="ECO:0007669"/>
    <property type="project" value="InterPro"/>
</dbReference>
<evidence type="ECO:0000256" key="4">
    <source>
        <dbReference type="ARBA" id="ARBA00013137"/>
    </source>
</evidence>
<reference evidence="12" key="1">
    <citation type="submission" date="2019-08" db="EMBL/GenBank/DDBJ databases">
        <title>Arthrobacter sp. nov., isolated from plateau pika and Tibetan wild ass.</title>
        <authorList>
            <person name="Ge Y."/>
        </authorList>
    </citation>
    <scope>NUCLEOTIDE SEQUENCE [LARGE SCALE GENOMIC DNA]</scope>
    <source>
        <strain evidence="12">HF-4214</strain>
    </source>
</reference>
<dbReference type="GO" id="GO:0033765">
    <property type="term" value="F:steroid dehydrogenase activity, acting on the CH-CH group of donors"/>
    <property type="evidence" value="ECO:0007669"/>
    <property type="project" value="UniProtKB-ARBA"/>
</dbReference>
<dbReference type="SUPFAM" id="SSF56425">
    <property type="entry name" value="Succinate dehydrogenase/fumarate reductase flavoprotein, catalytic domain"/>
    <property type="match status" value="1"/>
</dbReference>
<comment type="catalytic activity">
    <reaction evidence="9">
        <text>dihydrourocanate + A = urocanate + AH2</text>
        <dbReference type="Rhea" id="RHEA:36059"/>
        <dbReference type="ChEBI" id="CHEBI:13193"/>
        <dbReference type="ChEBI" id="CHEBI:17499"/>
        <dbReference type="ChEBI" id="CHEBI:27247"/>
        <dbReference type="ChEBI" id="CHEBI:72991"/>
        <dbReference type="EC" id="1.3.99.33"/>
    </reaction>
</comment>
<evidence type="ECO:0000256" key="2">
    <source>
        <dbReference type="ARBA" id="ARBA00001974"/>
    </source>
</evidence>
<evidence type="ECO:0000256" key="1">
    <source>
        <dbReference type="ARBA" id="ARBA00001917"/>
    </source>
</evidence>
<dbReference type="EMBL" id="VTFY01000007">
    <property type="protein sequence ID" value="MRX82599.1"/>
    <property type="molecule type" value="Genomic_DNA"/>
</dbReference>
<evidence type="ECO:0000313" key="12">
    <source>
        <dbReference type="Proteomes" id="UP000438093"/>
    </source>
</evidence>
<evidence type="ECO:0000256" key="6">
    <source>
        <dbReference type="ARBA" id="ARBA00022630"/>
    </source>
</evidence>
<dbReference type="PANTHER" id="PTHR43400:SF7">
    <property type="entry name" value="FAD-DEPENDENT OXIDOREDUCTASE 2 FAD BINDING DOMAIN-CONTAINING PROTEIN"/>
    <property type="match status" value="1"/>
</dbReference>
<comment type="cofactor">
    <cofactor evidence="2">
        <name>FAD</name>
        <dbReference type="ChEBI" id="CHEBI:57692"/>
    </cofactor>
</comment>
<dbReference type="InterPro" id="IPR027477">
    <property type="entry name" value="Succ_DH/fumarate_Rdtase_cat_sf"/>
</dbReference>
<dbReference type="PROSITE" id="PS51318">
    <property type="entry name" value="TAT"/>
    <property type="match status" value="1"/>
</dbReference>
<dbReference type="SMART" id="SM00900">
    <property type="entry name" value="FMN_bind"/>
    <property type="match status" value="1"/>
</dbReference>
<dbReference type="InterPro" id="IPR003953">
    <property type="entry name" value="FAD-dep_OxRdtase_2_FAD-bd"/>
</dbReference>
<evidence type="ECO:0000256" key="3">
    <source>
        <dbReference type="ARBA" id="ARBA00008040"/>
    </source>
</evidence>
<name>A0A6N7RMX0_9ACTN</name>
<dbReference type="InterPro" id="IPR006311">
    <property type="entry name" value="TAT_signal"/>
</dbReference>
<sequence>MSDGKNSAVSRRDALKFGALAALGASSMAALGGCAPQSTSARPAAGEGSHMAPGTYVGKALGHKGLFELPVTVTVNETSILDIDVPESRFEHGETTPILMSVRDRLFPRIIAAQSLDVDAITGATSSSMTSKSAIEDALKQAYAAAGFDEGSVEAFHMPVERSEEGVVEEIDTDLLVVGLSVGGCFALKAATERMQALNGGGRVSIMAIDRAGKVGGRSCLTHMIQSVNPKEPMGAFNDGQPFLDPEEYFNLWTDWVSDEDGNPLADLDVIRMFIDNSGDTLDWQLANGWRVGGADPEGCQNGTVSFHTVPAPMHQPGTFEDRRVIVDGFLKQFVAGAQAQGARVELETEGYEILYDESTSAVTGVKARNVATGKEYVINAKAVVMGTGGFGANGDMLSKLLPAPYAGAYPFLGTGTDTGLMVQSAIDLGAGTRNIDMSPIVMHIGLPHFLKKFPINVDESSLNNFTGRYSTWTINDAPLGLGLSGNQLAVGPDGKRFADENQLMQLFSAGIHVSSWPSYKCGHYFYSLWSKKALDEVAREGLNKVGRWEVYQCQGGVPREMPVPEIYDALDACVEEGMAWKADTIADLAVQMGVDPDALKGTVDEYNQLCEKGADDAFGKDPALLDAVEEGPFYAIKLMNVIFATCGGLTVDAKVRVCRTDGTTPIDGLYAFGCDSLGNLLNPRQNYTVFPAIAAGWNQTGGRMAALNAVDYVADAYGLAEVSTQTLPEGMEPPDTDKPMW</sequence>
<dbReference type="EC" id="1.3.99.33" evidence="4"/>
<evidence type="ECO:0000256" key="8">
    <source>
        <dbReference type="ARBA" id="ARBA00023002"/>
    </source>
</evidence>
<comment type="cofactor">
    <cofactor evidence="1">
        <name>FMN</name>
        <dbReference type="ChEBI" id="CHEBI:58210"/>
    </cofactor>
</comment>
<gene>
    <name evidence="11" type="ORF">GJG86_08835</name>
</gene>
<comment type="caution">
    <text evidence="11">The sequence shown here is derived from an EMBL/GenBank/DDBJ whole genome shotgun (WGS) entry which is preliminary data.</text>
</comment>
<dbReference type="PANTHER" id="PTHR43400">
    <property type="entry name" value="FUMARATE REDUCTASE"/>
    <property type="match status" value="1"/>
</dbReference>
<evidence type="ECO:0000259" key="10">
    <source>
        <dbReference type="SMART" id="SM00900"/>
    </source>
</evidence>
<dbReference type="Pfam" id="PF04205">
    <property type="entry name" value="FMN_bind"/>
    <property type="match status" value="1"/>
</dbReference>
<dbReference type="GO" id="GO:0016020">
    <property type="term" value="C:membrane"/>
    <property type="evidence" value="ECO:0007669"/>
    <property type="project" value="InterPro"/>
</dbReference>
<protein>
    <recommendedName>
        <fullName evidence="5">Urocanate reductase</fullName>
        <ecNumber evidence="4">1.3.99.33</ecNumber>
    </recommendedName>
</protein>
<evidence type="ECO:0000256" key="5">
    <source>
        <dbReference type="ARBA" id="ARBA00015872"/>
    </source>
</evidence>
<dbReference type="Gene3D" id="3.90.1010.20">
    <property type="match status" value="1"/>
</dbReference>
<dbReference type="InterPro" id="IPR036188">
    <property type="entry name" value="FAD/NAD-bd_sf"/>
</dbReference>
<dbReference type="InterPro" id="IPR050315">
    <property type="entry name" value="FAD-oxidoreductase_2"/>
</dbReference>
<keyword evidence="7" id="KW-0274">FAD</keyword>
<dbReference type="Pfam" id="PF00890">
    <property type="entry name" value="FAD_binding_2"/>
    <property type="match status" value="2"/>
</dbReference>
<evidence type="ECO:0000313" key="11">
    <source>
        <dbReference type="EMBL" id="MRX82599.1"/>
    </source>
</evidence>
<keyword evidence="8" id="KW-0560">Oxidoreductase</keyword>
<comment type="similarity">
    <text evidence="3">Belongs to the FAD-dependent oxidoreductase 2 family. FRD/SDH subfamily.</text>
</comment>
<dbReference type="AlphaFoldDB" id="A0A6N7RMX0"/>
<organism evidence="11 12">
    <name type="scientific">Eggerthella guodeyinii</name>
    <dbReference type="NCBI Taxonomy" id="2690837"/>
    <lineage>
        <taxon>Bacteria</taxon>
        <taxon>Bacillati</taxon>
        <taxon>Actinomycetota</taxon>
        <taxon>Coriobacteriia</taxon>
        <taxon>Eggerthellales</taxon>
        <taxon>Eggerthellaceae</taxon>
        <taxon>Eggerthella</taxon>
    </lineage>
</organism>
<accession>A0A6N7RMX0</accession>
<dbReference type="SUPFAM" id="SSF51905">
    <property type="entry name" value="FAD/NAD(P)-binding domain"/>
    <property type="match status" value="1"/>
</dbReference>
<dbReference type="Gene3D" id="3.90.700.10">
    <property type="entry name" value="Succinate dehydrogenase/fumarate reductase flavoprotein, catalytic domain"/>
    <property type="match status" value="1"/>
</dbReference>
<dbReference type="Gene3D" id="3.50.50.60">
    <property type="entry name" value="FAD/NAD(P)-binding domain"/>
    <property type="match status" value="1"/>
</dbReference>
<proteinExistence type="inferred from homology"/>
<dbReference type="PROSITE" id="PS51257">
    <property type="entry name" value="PROKAR_LIPOPROTEIN"/>
    <property type="match status" value="1"/>
</dbReference>
<dbReference type="Proteomes" id="UP000438093">
    <property type="component" value="Unassembled WGS sequence"/>
</dbReference>
<evidence type="ECO:0000256" key="9">
    <source>
        <dbReference type="ARBA" id="ARBA00049922"/>
    </source>
</evidence>
<keyword evidence="12" id="KW-1185">Reference proteome</keyword>
<feature type="domain" description="FMN-binding" evidence="10">
    <location>
        <begin position="62"/>
        <end position="142"/>
    </location>
</feature>